<reference evidence="11" key="1">
    <citation type="submission" date="2016-11" db="EMBL/GenBank/DDBJ databases">
        <authorList>
            <person name="Varghese N."/>
            <person name="Submissions S."/>
        </authorList>
    </citation>
    <scope>NUCLEOTIDE SEQUENCE [LARGE SCALE GENOMIC DNA]</scope>
    <source>
        <strain evidence="11">DSM 22212</strain>
    </source>
</reference>
<evidence type="ECO:0000256" key="6">
    <source>
        <dbReference type="ARBA" id="ARBA00022842"/>
    </source>
</evidence>
<protein>
    <submittedName>
        <fullName evidence="10">Alkaline phosphatase</fullName>
    </submittedName>
</protein>
<feature type="binding site" evidence="8">
    <location>
        <position position="257"/>
    </location>
    <ligand>
        <name>Mg(2+)</name>
        <dbReference type="ChEBI" id="CHEBI:18420"/>
    </ligand>
</feature>
<sequence length="456" mass="49160">MRWIVLIGLMLWGGGMGGYAQSGLRPKNLILMIADGCGPASITMARDYARAVLGRTELALDAMQTGAVRTGSTSSRVTDSAAGATAYACGIKTYNGAIAVDTAGRPVATLLEAARARGMATGLVVTSRITHATPAAFAAHVPQRAMESEIAAQMLAQRIDVLLGGGWAYFLPPAEGGRRTDHRNLLREAEQAGYQVVRTAHAFRQGLRRPVLGLFGPDHLPYEIDRNPENVPSLAEMTRAAIALLQEDPDGFFLMVEGSRIDHAGHANDAAAHVREVLAYDEAVAVALDFARRNGQTLVVSVADHETGGLSLGRNVNGRGIYAWHPEVLARVRASYEQLIPALRQADRPDSLLKTWAGLERLQADEQALVQQALANPDAWPHVVTELIGRRAIVGWTTNGHTAVDVNLYAFGPGAEHLVGSFENDELGRRLAELMGFDLPALTETLRQQEWVGENY</sequence>
<keyword evidence="4" id="KW-0378">Hydrolase</keyword>
<feature type="binding site" evidence="8">
    <location>
        <position position="131"/>
    </location>
    <ligand>
        <name>Mg(2+)</name>
        <dbReference type="ChEBI" id="CHEBI:18420"/>
    </ligand>
</feature>
<dbReference type="PROSITE" id="PS00123">
    <property type="entry name" value="ALKALINE_PHOSPHATASE"/>
    <property type="match status" value="1"/>
</dbReference>
<evidence type="ECO:0000256" key="4">
    <source>
        <dbReference type="ARBA" id="ARBA00022801"/>
    </source>
</evidence>
<evidence type="ECO:0000256" key="5">
    <source>
        <dbReference type="ARBA" id="ARBA00022833"/>
    </source>
</evidence>
<dbReference type="PANTHER" id="PTHR11596:SF5">
    <property type="entry name" value="ALKALINE PHOSPHATASE"/>
    <property type="match status" value="1"/>
</dbReference>
<dbReference type="Proteomes" id="UP000185812">
    <property type="component" value="Unassembled WGS sequence"/>
</dbReference>
<evidence type="ECO:0000313" key="11">
    <source>
        <dbReference type="Proteomes" id="UP000185812"/>
    </source>
</evidence>
<feature type="binding site" evidence="8">
    <location>
        <position position="401"/>
    </location>
    <ligand>
        <name>Zn(2+)</name>
        <dbReference type="ChEBI" id="CHEBI:29105"/>
        <label>2</label>
    </ligand>
</feature>
<proteinExistence type="inferred from homology"/>
<evidence type="ECO:0000256" key="2">
    <source>
        <dbReference type="ARBA" id="ARBA00022553"/>
    </source>
</evidence>
<comment type="cofactor">
    <cofactor evidence="8">
        <name>Zn(2+)</name>
        <dbReference type="ChEBI" id="CHEBI:29105"/>
    </cofactor>
    <text evidence="8">Binds 2 Zn(2+) ions.</text>
</comment>
<evidence type="ECO:0000256" key="3">
    <source>
        <dbReference type="ARBA" id="ARBA00022723"/>
    </source>
</evidence>
<feature type="binding site" evidence="8">
    <location>
        <position position="266"/>
    </location>
    <ligand>
        <name>Zn(2+)</name>
        <dbReference type="ChEBI" id="CHEBI:29105"/>
        <label>2</label>
    </ligand>
</feature>
<dbReference type="InterPro" id="IPR018299">
    <property type="entry name" value="Alkaline_phosphatase_AS"/>
</dbReference>
<feature type="binding site" evidence="8">
    <location>
        <position position="35"/>
    </location>
    <ligand>
        <name>Mg(2+)</name>
        <dbReference type="ChEBI" id="CHEBI:18420"/>
    </ligand>
</feature>
<keyword evidence="2" id="KW-0597">Phosphoprotein</keyword>
<keyword evidence="3 8" id="KW-0479">Metal-binding</keyword>
<keyword evidence="11" id="KW-1185">Reference proteome</keyword>
<dbReference type="Pfam" id="PF00245">
    <property type="entry name" value="Alk_phosphatase"/>
    <property type="match status" value="1"/>
</dbReference>
<dbReference type="PANTHER" id="PTHR11596">
    <property type="entry name" value="ALKALINE PHOSPHATASE"/>
    <property type="match status" value="1"/>
</dbReference>
<comment type="similarity">
    <text evidence="1 9">Belongs to the alkaline phosphatase family.</text>
</comment>
<organism evidence="10 11">
    <name type="scientific">Rhodothermus profundi</name>
    <dbReference type="NCBI Taxonomy" id="633813"/>
    <lineage>
        <taxon>Bacteria</taxon>
        <taxon>Pseudomonadati</taxon>
        <taxon>Rhodothermota</taxon>
        <taxon>Rhodothermia</taxon>
        <taxon>Rhodothermales</taxon>
        <taxon>Rhodothermaceae</taxon>
        <taxon>Rhodothermus</taxon>
    </lineage>
</organism>
<evidence type="ECO:0000256" key="1">
    <source>
        <dbReference type="ARBA" id="ARBA00005984"/>
    </source>
</evidence>
<dbReference type="GO" id="GO:0004035">
    <property type="term" value="F:alkaline phosphatase activity"/>
    <property type="evidence" value="ECO:0007669"/>
    <property type="project" value="TreeGrafter"/>
</dbReference>
<accession>A0A1M6Q036</accession>
<name>A0A1M6Q036_9BACT</name>
<dbReference type="SMART" id="SM00098">
    <property type="entry name" value="alkPPc"/>
    <property type="match status" value="1"/>
</dbReference>
<dbReference type="RefSeq" id="WP_072714280.1">
    <property type="nucleotide sequence ID" value="NZ_FRAU01000001.1"/>
</dbReference>
<dbReference type="OrthoDB" id="9794455at2"/>
<dbReference type="SUPFAM" id="SSF53649">
    <property type="entry name" value="Alkaline phosphatase-like"/>
    <property type="match status" value="1"/>
</dbReference>
<feature type="binding site" evidence="8">
    <location>
        <position position="305"/>
    </location>
    <ligand>
        <name>Zn(2+)</name>
        <dbReference type="ChEBI" id="CHEBI:29105"/>
        <label>2</label>
    </ligand>
</feature>
<dbReference type="InterPro" id="IPR017850">
    <property type="entry name" value="Alkaline_phosphatase_core_sf"/>
</dbReference>
<feature type="binding site" evidence="8">
    <location>
        <position position="133"/>
    </location>
    <ligand>
        <name>Mg(2+)</name>
        <dbReference type="ChEBI" id="CHEBI:18420"/>
    </ligand>
</feature>
<dbReference type="PRINTS" id="PR00113">
    <property type="entry name" value="ALKPHPHTASE"/>
</dbReference>
<dbReference type="CDD" id="cd16012">
    <property type="entry name" value="ALP"/>
    <property type="match status" value="1"/>
</dbReference>
<dbReference type="AlphaFoldDB" id="A0A1M6Q036"/>
<gene>
    <name evidence="10" type="ORF">SAMN04488087_0408</name>
</gene>
<comment type="cofactor">
    <cofactor evidence="8">
        <name>Mg(2+)</name>
        <dbReference type="ChEBI" id="CHEBI:18420"/>
    </cofactor>
    <text evidence="8">Binds 1 Mg(2+) ion.</text>
</comment>
<dbReference type="Gene3D" id="1.10.60.40">
    <property type="match status" value="1"/>
</dbReference>
<dbReference type="GO" id="GO:0046872">
    <property type="term" value="F:metal ion binding"/>
    <property type="evidence" value="ECO:0007669"/>
    <property type="project" value="UniProtKB-KW"/>
</dbReference>
<dbReference type="STRING" id="633813.SAMN04488087_0408"/>
<dbReference type="Gene3D" id="3.40.720.10">
    <property type="entry name" value="Alkaline Phosphatase, subunit A"/>
    <property type="match status" value="1"/>
</dbReference>
<feature type="binding site" evidence="8">
    <location>
        <position position="35"/>
    </location>
    <ligand>
        <name>Zn(2+)</name>
        <dbReference type="ChEBI" id="CHEBI:29105"/>
        <label>2</label>
    </ligand>
</feature>
<feature type="binding site" evidence="8">
    <location>
        <position position="262"/>
    </location>
    <ligand>
        <name>Zn(2+)</name>
        <dbReference type="ChEBI" id="CHEBI:29105"/>
        <label>2</label>
    </ligand>
</feature>
<dbReference type="InterPro" id="IPR001952">
    <property type="entry name" value="Alkaline_phosphatase"/>
</dbReference>
<feature type="binding site" evidence="8">
    <location>
        <position position="304"/>
    </location>
    <ligand>
        <name>Zn(2+)</name>
        <dbReference type="ChEBI" id="CHEBI:29105"/>
        <label>2</label>
    </ligand>
</feature>
<evidence type="ECO:0000256" key="8">
    <source>
        <dbReference type="PIRSR" id="PIRSR601952-2"/>
    </source>
</evidence>
<feature type="active site" description="Phosphoserine intermediate" evidence="7">
    <location>
        <position position="80"/>
    </location>
</feature>
<evidence type="ECO:0000256" key="9">
    <source>
        <dbReference type="RuleBase" id="RU003946"/>
    </source>
</evidence>
<evidence type="ECO:0000256" key="7">
    <source>
        <dbReference type="PIRSR" id="PIRSR601952-1"/>
    </source>
</evidence>
<evidence type="ECO:0000313" key="10">
    <source>
        <dbReference type="EMBL" id="SHK13574.1"/>
    </source>
</evidence>
<keyword evidence="5 8" id="KW-0862">Zinc</keyword>
<dbReference type="EMBL" id="FRAU01000001">
    <property type="protein sequence ID" value="SHK13574.1"/>
    <property type="molecule type" value="Genomic_DNA"/>
</dbReference>
<keyword evidence="6 8" id="KW-0460">Magnesium</keyword>